<dbReference type="AlphaFoldDB" id="A0A4Q1BBU5"/>
<reference evidence="2 3" key="1">
    <citation type="submission" date="2016-06" db="EMBL/GenBank/DDBJ databases">
        <title>Evolution of pathogenesis and genome organization in the Tremellales.</title>
        <authorList>
            <person name="Cuomo C."/>
            <person name="Litvintseva A."/>
            <person name="Heitman J."/>
            <person name="Chen Y."/>
            <person name="Sun S."/>
            <person name="Springer D."/>
            <person name="Dromer F."/>
            <person name="Young S."/>
            <person name="Zeng Q."/>
            <person name="Chapman S."/>
            <person name="Gujja S."/>
            <person name="Saif S."/>
            <person name="Birren B."/>
        </authorList>
    </citation>
    <scope>NUCLEOTIDE SEQUENCE [LARGE SCALE GENOMIC DNA]</scope>
    <source>
        <strain evidence="2 3">ATCC 28783</strain>
    </source>
</reference>
<comment type="caution">
    <text evidence="2">The sequence shown here is derived from an EMBL/GenBank/DDBJ whole genome shotgun (WGS) entry which is preliminary data.</text>
</comment>
<feature type="compositionally biased region" description="Polar residues" evidence="1">
    <location>
        <begin position="310"/>
        <end position="329"/>
    </location>
</feature>
<evidence type="ECO:0000313" key="3">
    <source>
        <dbReference type="Proteomes" id="UP000289152"/>
    </source>
</evidence>
<feature type="compositionally biased region" description="Polar residues" evidence="1">
    <location>
        <begin position="158"/>
        <end position="169"/>
    </location>
</feature>
<proteinExistence type="predicted"/>
<dbReference type="EMBL" id="SDIL01000102">
    <property type="protein sequence ID" value="RXK36292.1"/>
    <property type="molecule type" value="Genomic_DNA"/>
</dbReference>
<evidence type="ECO:0000313" key="2">
    <source>
        <dbReference type="EMBL" id="RXK36292.1"/>
    </source>
</evidence>
<feature type="compositionally biased region" description="Basic and acidic residues" evidence="1">
    <location>
        <begin position="50"/>
        <end position="61"/>
    </location>
</feature>
<dbReference type="InParanoid" id="A0A4Q1BBU5"/>
<accession>A0A4Q1BBU5</accession>
<feature type="compositionally biased region" description="Low complexity" evidence="1">
    <location>
        <begin position="416"/>
        <end position="436"/>
    </location>
</feature>
<feature type="region of interest" description="Disordered" evidence="1">
    <location>
        <begin position="50"/>
        <end position="70"/>
    </location>
</feature>
<organism evidence="2 3">
    <name type="scientific">Tremella mesenterica</name>
    <name type="common">Jelly fungus</name>
    <dbReference type="NCBI Taxonomy" id="5217"/>
    <lineage>
        <taxon>Eukaryota</taxon>
        <taxon>Fungi</taxon>
        <taxon>Dikarya</taxon>
        <taxon>Basidiomycota</taxon>
        <taxon>Agaricomycotina</taxon>
        <taxon>Tremellomycetes</taxon>
        <taxon>Tremellales</taxon>
        <taxon>Tremellaceae</taxon>
        <taxon>Tremella</taxon>
    </lineage>
</organism>
<sequence length="545" mass="61047">MFIDVEEFGKPLTQSSTSSENYMIKVPNLAFSTHQSNYQTGKLSARLAEMRNSRQPSDERGTISTSTSGLHESDDAMIEVRHSEDRSFDEGKLAVDKHPTSPMFIDVGDFGKPFNQPSTRSENYIIEVRHSEEKRIEAVREALSNGYKLGMAPSIKSYTESHSNVGSSGHTEDEREEGQIDEEDDQIWVKQMNPSSPPGIDGFQLKPITTGDTNTFEEVGHGSRTDMKNDVGESGSDVQREMREDHWEPSIEDGEETAEVITTSPESEAESDHRRMPSIRNVNPPQLSVDMGSKFSMEYLLSHFQIPIPDQSQNTEGSDPLPTSHQTSPRKFGRVVSTKMTPSLSERSTRVSALSELLISVTKQSSKQRSFSSTDQSNERDVPFSMLPRSSTNFHRAKRIELSSSFGINTDDLPQTTNTVNTSGTNGNPTTDNSTTYSYPKVTLASFDPNEKSYYQTSGQDTKAKSWWRKPFPSRRPQIRSSFSGNEPPMTSRWKSVWQGENSRKFFGLPSRMMTALTRGTKVGPTTWATSRFAGASRRFFSPRV</sequence>
<evidence type="ECO:0000256" key="1">
    <source>
        <dbReference type="SAM" id="MobiDB-lite"/>
    </source>
</evidence>
<feature type="compositionally biased region" description="Polar residues" evidence="1">
    <location>
        <begin position="364"/>
        <end position="376"/>
    </location>
</feature>
<feature type="compositionally biased region" description="Polar residues" evidence="1">
    <location>
        <begin position="338"/>
        <end position="351"/>
    </location>
</feature>
<protein>
    <submittedName>
        <fullName evidence="2">Uncharacterized protein</fullName>
    </submittedName>
</protein>
<feature type="compositionally biased region" description="Basic and acidic residues" evidence="1">
    <location>
        <begin position="218"/>
        <end position="231"/>
    </location>
</feature>
<feature type="region of interest" description="Disordered" evidence="1">
    <location>
        <begin position="262"/>
        <end position="286"/>
    </location>
</feature>
<keyword evidence="3" id="KW-1185">Reference proteome</keyword>
<feature type="region of interest" description="Disordered" evidence="1">
    <location>
        <begin position="407"/>
        <end position="438"/>
    </location>
</feature>
<dbReference type="Proteomes" id="UP000289152">
    <property type="component" value="Unassembled WGS sequence"/>
</dbReference>
<gene>
    <name evidence="2" type="ORF">M231_06428</name>
</gene>
<feature type="region of interest" description="Disordered" evidence="1">
    <location>
        <begin position="214"/>
        <end position="238"/>
    </location>
</feature>
<feature type="region of interest" description="Disordered" evidence="1">
    <location>
        <begin position="309"/>
        <end position="351"/>
    </location>
</feature>
<feature type="region of interest" description="Disordered" evidence="1">
    <location>
        <begin position="158"/>
        <end position="182"/>
    </location>
</feature>
<dbReference type="VEuPathDB" id="FungiDB:TREMEDRAFT_60146"/>
<feature type="region of interest" description="Disordered" evidence="1">
    <location>
        <begin position="364"/>
        <end position="390"/>
    </location>
</feature>
<name>A0A4Q1BBU5_TREME</name>